<dbReference type="Gene3D" id="1.10.357.10">
    <property type="entry name" value="Tetracycline Repressor, domain 2"/>
    <property type="match status" value="1"/>
</dbReference>
<reference evidence="6 7" key="1">
    <citation type="submission" date="2016-11" db="EMBL/GenBank/DDBJ databases">
        <authorList>
            <person name="Jaros S."/>
            <person name="Januszkiewicz K."/>
            <person name="Wedrychowicz H."/>
        </authorList>
    </citation>
    <scope>NUCLEOTIDE SEQUENCE [LARGE SCALE GENOMIC DNA]</scope>
    <source>
        <strain evidence="6 7">DSM 44523</strain>
    </source>
</reference>
<dbReference type="Pfam" id="PF00440">
    <property type="entry name" value="TetR_N"/>
    <property type="match status" value="1"/>
</dbReference>
<feature type="DNA-binding region" description="H-T-H motif" evidence="4">
    <location>
        <begin position="35"/>
        <end position="54"/>
    </location>
</feature>
<protein>
    <submittedName>
        <fullName evidence="6">Transcriptional regulator, TetR family</fullName>
    </submittedName>
</protein>
<keyword evidence="3" id="KW-0804">Transcription</keyword>
<dbReference type="InterPro" id="IPR050109">
    <property type="entry name" value="HTH-type_TetR-like_transc_reg"/>
</dbReference>
<gene>
    <name evidence="6" type="ORF">SAMN05444320_10714</name>
</gene>
<evidence type="ECO:0000313" key="7">
    <source>
        <dbReference type="Proteomes" id="UP000184501"/>
    </source>
</evidence>
<dbReference type="SUPFAM" id="SSF46689">
    <property type="entry name" value="Homeodomain-like"/>
    <property type="match status" value="1"/>
</dbReference>
<dbReference type="RefSeq" id="WP_073486260.1">
    <property type="nucleotide sequence ID" value="NZ_FQVN01000007.1"/>
</dbReference>
<dbReference type="Proteomes" id="UP000184501">
    <property type="component" value="Unassembled WGS sequence"/>
</dbReference>
<evidence type="ECO:0000256" key="4">
    <source>
        <dbReference type="PROSITE-ProRule" id="PRU00335"/>
    </source>
</evidence>
<dbReference type="AlphaFoldDB" id="A0A1M5HYU1"/>
<dbReference type="PANTHER" id="PTHR30055">
    <property type="entry name" value="HTH-TYPE TRANSCRIPTIONAL REGULATOR RUTR"/>
    <property type="match status" value="1"/>
</dbReference>
<sequence>MVAESRRERKKRQVRQQLTEAAVRLFGEQGYERTTVAQIAAAADVATKTFFNHFPSKEDVLFADSGRHAEIALGVIADRRPGEDAADLLLRVYEVMREDFVGQSAGRDPELMGAYARLLMSDPTLQALALRRSLDVQRRIADALVEAYPDTLDPVSASAAVGALVGAAQSAALRSMELGEPEEQFWASTRRGVEIGLRGLR</sequence>
<proteinExistence type="predicted"/>
<evidence type="ECO:0000256" key="2">
    <source>
        <dbReference type="ARBA" id="ARBA00023125"/>
    </source>
</evidence>
<evidence type="ECO:0000313" key="6">
    <source>
        <dbReference type="EMBL" id="SHG21022.1"/>
    </source>
</evidence>
<dbReference type="EMBL" id="FQVN01000007">
    <property type="protein sequence ID" value="SHG21022.1"/>
    <property type="molecule type" value="Genomic_DNA"/>
</dbReference>
<feature type="domain" description="HTH tetR-type" evidence="5">
    <location>
        <begin position="12"/>
        <end position="72"/>
    </location>
</feature>
<dbReference type="PANTHER" id="PTHR30055:SF234">
    <property type="entry name" value="HTH-TYPE TRANSCRIPTIONAL REGULATOR BETI"/>
    <property type="match status" value="1"/>
</dbReference>
<accession>A0A1M5HYU1</accession>
<dbReference type="PROSITE" id="PS50977">
    <property type="entry name" value="HTH_TETR_2"/>
    <property type="match status" value="1"/>
</dbReference>
<evidence type="ECO:0000259" key="5">
    <source>
        <dbReference type="PROSITE" id="PS50977"/>
    </source>
</evidence>
<evidence type="ECO:0000256" key="1">
    <source>
        <dbReference type="ARBA" id="ARBA00023015"/>
    </source>
</evidence>
<evidence type="ECO:0000256" key="3">
    <source>
        <dbReference type="ARBA" id="ARBA00023163"/>
    </source>
</evidence>
<name>A0A1M5HYU1_STRHI</name>
<keyword evidence="2 4" id="KW-0238">DNA-binding</keyword>
<keyword evidence="7" id="KW-1185">Reference proteome</keyword>
<dbReference type="PRINTS" id="PR00455">
    <property type="entry name" value="HTHTETR"/>
</dbReference>
<dbReference type="OrthoDB" id="3296001at2"/>
<dbReference type="GO" id="GO:0000976">
    <property type="term" value="F:transcription cis-regulatory region binding"/>
    <property type="evidence" value="ECO:0007669"/>
    <property type="project" value="TreeGrafter"/>
</dbReference>
<dbReference type="InterPro" id="IPR009057">
    <property type="entry name" value="Homeodomain-like_sf"/>
</dbReference>
<dbReference type="InterPro" id="IPR001647">
    <property type="entry name" value="HTH_TetR"/>
</dbReference>
<dbReference type="GO" id="GO:0003700">
    <property type="term" value="F:DNA-binding transcription factor activity"/>
    <property type="evidence" value="ECO:0007669"/>
    <property type="project" value="TreeGrafter"/>
</dbReference>
<keyword evidence="1" id="KW-0805">Transcription regulation</keyword>
<organism evidence="6 7">
    <name type="scientific">Streptoalloteichus hindustanus</name>
    <dbReference type="NCBI Taxonomy" id="2017"/>
    <lineage>
        <taxon>Bacteria</taxon>
        <taxon>Bacillati</taxon>
        <taxon>Actinomycetota</taxon>
        <taxon>Actinomycetes</taxon>
        <taxon>Pseudonocardiales</taxon>
        <taxon>Pseudonocardiaceae</taxon>
        <taxon>Streptoalloteichus</taxon>
    </lineage>
</organism>